<keyword evidence="15" id="KW-1185">Reference proteome</keyword>
<dbReference type="CDD" id="cd08170">
    <property type="entry name" value="GlyDH"/>
    <property type="match status" value="1"/>
</dbReference>
<dbReference type="EMBL" id="AOBV01000014">
    <property type="protein sequence ID" value="ELV07342.1"/>
    <property type="molecule type" value="Genomic_DNA"/>
</dbReference>
<feature type="binding site" evidence="10">
    <location>
        <position position="254"/>
    </location>
    <ligand>
        <name>glycerol</name>
        <dbReference type="ChEBI" id="CHEBI:17754"/>
    </ligand>
</feature>
<keyword evidence="4" id="KW-0560">Oxidoreductase</keyword>
<dbReference type="PANTHER" id="PTHR43616">
    <property type="entry name" value="GLYCEROL DEHYDROGENASE"/>
    <property type="match status" value="1"/>
</dbReference>
<evidence type="ECO:0000256" key="9">
    <source>
        <dbReference type="ARBA" id="ARBA00049006"/>
    </source>
</evidence>
<dbReference type="Gene3D" id="3.40.50.1970">
    <property type="match status" value="1"/>
</dbReference>
<keyword evidence="5 12" id="KW-0520">NAD</keyword>
<dbReference type="InterPro" id="IPR001670">
    <property type="entry name" value="ADH_Fe/GldA"/>
</dbReference>
<organism evidence="14 15">
    <name type="scientific">Wohlfahrtiimonas chitiniclastica SH04</name>
    <dbReference type="NCBI Taxonomy" id="1261130"/>
    <lineage>
        <taxon>Bacteria</taxon>
        <taxon>Pseudomonadati</taxon>
        <taxon>Pseudomonadota</taxon>
        <taxon>Gammaproteobacteria</taxon>
        <taxon>Cardiobacteriales</taxon>
        <taxon>Ignatzschineriaceae</taxon>
        <taxon>Wohlfahrtiimonas</taxon>
    </lineage>
</organism>
<reference evidence="14 15" key="1">
    <citation type="journal article" date="2013" name="Genome Announc.">
        <title>Complete Genome Sequence of Wohlfahrtiimonas chitiniclastica Strain SH04, Isolated from Chrysomya megacephala Collected from Pudong International Airport in China.</title>
        <authorList>
            <person name="Cao X.M."/>
            <person name="Chen T."/>
            <person name="Xu L.Z."/>
            <person name="Yao L.S."/>
            <person name="Qi J."/>
            <person name="Zhang X.L."/>
            <person name="Yan Q.L."/>
            <person name="Deng Y.H."/>
            <person name="Guo T.Y."/>
            <person name="Wang J."/>
            <person name="Hu K.X."/>
            <person name="Xu B.L."/>
        </authorList>
    </citation>
    <scope>NUCLEOTIDE SEQUENCE [LARGE SCALE GENOMIC DNA]</scope>
    <source>
        <strain evidence="14 15">SH04</strain>
    </source>
</reference>
<feature type="binding site" evidence="10">
    <location>
        <position position="171"/>
    </location>
    <ligand>
        <name>glycerol</name>
        <dbReference type="ChEBI" id="CHEBI:17754"/>
    </ligand>
</feature>
<evidence type="ECO:0000256" key="5">
    <source>
        <dbReference type="ARBA" id="ARBA00023027"/>
    </source>
</evidence>
<dbReference type="GO" id="GO:0008888">
    <property type="term" value="F:glycerol dehydrogenase (NAD+) activity"/>
    <property type="evidence" value="ECO:0007669"/>
    <property type="project" value="UniProtKB-EC"/>
</dbReference>
<evidence type="ECO:0000256" key="3">
    <source>
        <dbReference type="ARBA" id="ARBA00022798"/>
    </source>
</evidence>
<dbReference type="EC" id="1.1.1.6" evidence="7"/>
<feature type="binding site" evidence="11">
    <location>
        <position position="121"/>
    </location>
    <ligand>
        <name>glycerol</name>
        <dbReference type="ChEBI" id="CHEBI:17754"/>
    </ligand>
</feature>
<comment type="pathway">
    <text evidence="6">Polyol metabolism; glycerol fermentation; glycerone phosphate from glycerol (oxidative route): step 1/2.</text>
</comment>
<protein>
    <recommendedName>
        <fullName evidence="8">Glycerol dehydrogenase</fullName>
        <ecNumber evidence="7">1.1.1.6</ecNumber>
    </recommendedName>
</protein>
<sequence>MLKVLQSPSKYVQGPDALAKIADYIAPLGKKAFVIADEFVFSLVKEIVEKSCQTQNIPYSEAIFQGECSAKEIDRLSDAFKQSGADIVVGIGGGKTLDAAKAVAHYGHAPIIIAPTIASTDAPTSALSVIYTDNGEFESYLLYPKNPDVVLMDTRIIANAPVRLFVAGMGDALATYFEARSCSEAQKTTMAGGLTSLAAMSLATLCYETLLEEGFKAKLAVENKVSTKAVENIVEANTLLSGLGFESAGLAAAHAIHNGLTVIEACHDRYHGEKVAFGTLVQLVLENSPMDEIEEVLDFCTQVGLPVTLAELGLTADAPNYHELLHAAAELSCAKGETIHNMPFEVKVEDVYAALLTADRFGRAWRNEDI</sequence>
<dbReference type="Pfam" id="PF00465">
    <property type="entry name" value="Fe-ADH"/>
    <property type="match status" value="1"/>
</dbReference>
<dbReference type="Gene3D" id="1.20.1090.10">
    <property type="entry name" value="Dehydroquinate synthase-like - alpha domain"/>
    <property type="match status" value="1"/>
</dbReference>
<evidence type="ECO:0000259" key="13">
    <source>
        <dbReference type="Pfam" id="PF00465"/>
    </source>
</evidence>
<dbReference type="NCBIfam" id="NF006941">
    <property type="entry name" value="PRK09423.1"/>
    <property type="match status" value="1"/>
</dbReference>
<comment type="caution">
    <text evidence="14">The sequence shown here is derived from an EMBL/GenBank/DDBJ whole genome shotgun (WGS) entry which is preliminary data.</text>
</comment>
<dbReference type="InterPro" id="IPR018211">
    <property type="entry name" value="ADH_Fe_CS"/>
</dbReference>
<dbReference type="GO" id="GO:0015980">
    <property type="term" value="P:energy derivation by oxidation of organic compounds"/>
    <property type="evidence" value="ECO:0007669"/>
    <property type="project" value="UniProtKB-ARBA"/>
</dbReference>
<dbReference type="PIRSF" id="PIRSF000112">
    <property type="entry name" value="Glycerol_dehydrogenase"/>
    <property type="match status" value="1"/>
</dbReference>
<evidence type="ECO:0000256" key="6">
    <source>
        <dbReference type="ARBA" id="ARBA00037918"/>
    </source>
</evidence>
<keyword evidence="3" id="KW-0319">Glycerol metabolism</keyword>
<dbReference type="AlphaFoldDB" id="L8XTW4"/>
<dbReference type="SUPFAM" id="SSF56796">
    <property type="entry name" value="Dehydroquinate synthase-like"/>
    <property type="match status" value="1"/>
</dbReference>
<evidence type="ECO:0000256" key="12">
    <source>
        <dbReference type="PIRSR" id="PIRSR000112-3"/>
    </source>
</evidence>
<proteinExistence type="inferred from homology"/>
<dbReference type="PATRIC" id="fig|1261130.3.peg.1821"/>
<dbReference type="GO" id="GO:0046872">
    <property type="term" value="F:metal ion binding"/>
    <property type="evidence" value="ECO:0007669"/>
    <property type="project" value="UniProtKB-KW"/>
</dbReference>
<feature type="binding site" evidence="12">
    <location>
        <position position="127"/>
    </location>
    <ligand>
        <name>NAD(+)</name>
        <dbReference type="ChEBI" id="CHEBI:57540"/>
    </ligand>
</feature>
<gene>
    <name evidence="14" type="ORF">F387_01896</name>
</gene>
<evidence type="ECO:0000256" key="1">
    <source>
        <dbReference type="ARBA" id="ARBA00007358"/>
    </source>
</evidence>
<name>L8XTW4_9GAMM</name>
<evidence type="ECO:0000256" key="11">
    <source>
        <dbReference type="PIRSR" id="PIRSR000112-2"/>
    </source>
</evidence>
<evidence type="ECO:0000313" key="14">
    <source>
        <dbReference type="EMBL" id="ELV07342.1"/>
    </source>
</evidence>
<dbReference type="PANTHER" id="PTHR43616:SF5">
    <property type="entry name" value="GLYCEROL DEHYDROGENASE 1"/>
    <property type="match status" value="1"/>
</dbReference>
<feature type="binding site" evidence="12">
    <location>
        <begin position="116"/>
        <end position="119"/>
    </location>
    <ligand>
        <name>NAD(+)</name>
        <dbReference type="ChEBI" id="CHEBI:57540"/>
    </ligand>
</feature>
<keyword evidence="2 10" id="KW-0479">Metal-binding</keyword>
<dbReference type="PROSITE" id="PS00913">
    <property type="entry name" value="ADH_IRON_1"/>
    <property type="match status" value="1"/>
</dbReference>
<feature type="binding site" evidence="10">
    <location>
        <position position="271"/>
    </location>
    <ligand>
        <name>glycerol</name>
        <dbReference type="ChEBI" id="CHEBI:17754"/>
    </ligand>
</feature>
<accession>L8XTW4</accession>
<keyword evidence="10" id="KW-0862">Zinc</keyword>
<dbReference type="FunFam" id="3.40.50.1970:FF:000005">
    <property type="entry name" value="Glycerol dehydrogenase"/>
    <property type="match status" value="1"/>
</dbReference>
<feature type="binding site" evidence="12">
    <location>
        <begin position="94"/>
        <end position="98"/>
    </location>
    <ligand>
        <name>NAD(+)</name>
        <dbReference type="ChEBI" id="CHEBI:57540"/>
    </ligand>
</feature>
<dbReference type="RefSeq" id="WP_008316770.1">
    <property type="nucleotide sequence ID" value="NZ_KB372785.1"/>
</dbReference>
<dbReference type="Proteomes" id="UP000011617">
    <property type="component" value="Unassembled WGS sequence"/>
</dbReference>
<feature type="binding site" evidence="12">
    <location>
        <position position="125"/>
    </location>
    <ligand>
        <name>NAD(+)</name>
        <dbReference type="ChEBI" id="CHEBI:57540"/>
    </ligand>
</feature>
<evidence type="ECO:0000256" key="4">
    <source>
        <dbReference type="ARBA" id="ARBA00023002"/>
    </source>
</evidence>
<evidence type="ECO:0000256" key="7">
    <source>
        <dbReference type="ARBA" id="ARBA00039147"/>
    </source>
</evidence>
<evidence type="ECO:0000256" key="8">
    <source>
        <dbReference type="ARBA" id="ARBA00040132"/>
    </source>
</evidence>
<evidence type="ECO:0000313" key="15">
    <source>
        <dbReference type="Proteomes" id="UP000011617"/>
    </source>
</evidence>
<evidence type="ECO:0000256" key="2">
    <source>
        <dbReference type="ARBA" id="ARBA00022723"/>
    </source>
</evidence>
<comment type="cofactor">
    <cofactor evidence="10">
        <name>Zn(2+)</name>
        <dbReference type="ChEBI" id="CHEBI:29105"/>
    </cofactor>
    <text evidence="10">Binds 1 zinc ion per subunit.</text>
</comment>
<evidence type="ECO:0000256" key="10">
    <source>
        <dbReference type="PIRSR" id="PIRSR000112-1"/>
    </source>
</evidence>
<comment type="catalytic activity">
    <reaction evidence="9">
        <text>glycerol + NAD(+) = dihydroxyacetone + NADH + H(+)</text>
        <dbReference type="Rhea" id="RHEA:13769"/>
        <dbReference type="ChEBI" id="CHEBI:15378"/>
        <dbReference type="ChEBI" id="CHEBI:16016"/>
        <dbReference type="ChEBI" id="CHEBI:17754"/>
        <dbReference type="ChEBI" id="CHEBI:57540"/>
        <dbReference type="ChEBI" id="CHEBI:57945"/>
        <dbReference type="EC" id="1.1.1.6"/>
    </reaction>
</comment>
<feature type="binding site" evidence="12">
    <location>
        <position position="131"/>
    </location>
    <ligand>
        <name>NAD(+)</name>
        <dbReference type="ChEBI" id="CHEBI:57540"/>
    </ligand>
</feature>
<feature type="domain" description="Alcohol dehydrogenase iron-type/glycerol dehydrogenase GldA" evidence="13">
    <location>
        <begin position="8"/>
        <end position="154"/>
    </location>
</feature>
<dbReference type="InterPro" id="IPR016205">
    <property type="entry name" value="Glycerol_DH"/>
</dbReference>
<comment type="similarity">
    <text evidence="1">Belongs to the iron-containing alcohol dehydrogenase family.</text>
</comment>
<dbReference type="GO" id="GO:0019563">
    <property type="term" value="P:glycerol catabolic process"/>
    <property type="evidence" value="ECO:0007669"/>
    <property type="project" value="UniProtKB-ARBA"/>
</dbReference>
<dbReference type="GO" id="GO:0005829">
    <property type="term" value="C:cytosol"/>
    <property type="evidence" value="ECO:0007669"/>
    <property type="project" value="TreeGrafter"/>
</dbReference>
<feature type="binding site" evidence="12">
    <location>
        <position position="37"/>
    </location>
    <ligand>
        <name>NAD(+)</name>
        <dbReference type="ChEBI" id="CHEBI:57540"/>
    </ligand>
</feature>
<dbReference type="HOGENOM" id="CLU_044754_1_0_6"/>
<dbReference type="OrthoDB" id="5198708at2"/>